<dbReference type="InterPro" id="IPR022702">
    <property type="entry name" value="Cytosine_MeTrfase1_RFD"/>
</dbReference>
<dbReference type="OMA" id="HERRDWR"/>
<name>A0A5J4Z2H8_PORPP</name>
<proteinExistence type="predicted"/>
<dbReference type="Proteomes" id="UP000324585">
    <property type="component" value="Unassembled WGS sequence"/>
</dbReference>
<dbReference type="GO" id="GO:0006355">
    <property type="term" value="P:regulation of DNA-templated transcription"/>
    <property type="evidence" value="ECO:0007669"/>
    <property type="project" value="TreeGrafter"/>
</dbReference>
<dbReference type="InterPro" id="IPR036427">
    <property type="entry name" value="Bromodomain-like_sf"/>
</dbReference>
<keyword evidence="8" id="KW-1185">Reference proteome</keyword>
<feature type="compositionally biased region" description="Pro residues" evidence="5">
    <location>
        <begin position="592"/>
        <end position="601"/>
    </location>
</feature>
<dbReference type="PANTHER" id="PTHR22880:SF225">
    <property type="entry name" value="BROMODOMAIN-CONTAINING PROTEIN BET-1-RELATED"/>
    <property type="match status" value="1"/>
</dbReference>
<feature type="compositionally biased region" description="Low complexity" evidence="5">
    <location>
        <begin position="602"/>
        <end position="617"/>
    </location>
</feature>
<dbReference type="SUPFAM" id="SSF47370">
    <property type="entry name" value="Bromodomain"/>
    <property type="match status" value="1"/>
</dbReference>
<organism evidence="7 8">
    <name type="scientific">Porphyridium purpureum</name>
    <name type="common">Red alga</name>
    <name type="synonym">Porphyridium cruentum</name>
    <dbReference type="NCBI Taxonomy" id="35688"/>
    <lineage>
        <taxon>Eukaryota</taxon>
        <taxon>Rhodophyta</taxon>
        <taxon>Bangiophyceae</taxon>
        <taxon>Porphyridiales</taxon>
        <taxon>Porphyridiaceae</taxon>
        <taxon>Porphyridium</taxon>
    </lineage>
</organism>
<evidence type="ECO:0000313" key="7">
    <source>
        <dbReference type="EMBL" id="KAA8497134.1"/>
    </source>
</evidence>
<dbReference type="GO" id="GO:0006338">
    <property type="term" value="P:chromatin remodeling"/>
    <property type="evidence" value="ECO:0007669"/>
    <property type="project" value="TreeGrafter"/>
</dbReference>
<dbReference type="GO" id="GO:0000785">
    <property type="term" value="C:chromatin"/>
    <property type="evidence" value="ECO:0007669"/>
    <property type="project" value="TreeGrafter"/>
</dbReference>
<comment type="subcellular location">
    <subcellularLocation>
        <location evidence="1">Nucleus</location>
    </subcellularLocation>
</comment>
<dbReference type="Pfam" id="PF00439">
    <property type="entry name" value="Bromodomain"/>
    <property type="match status" value="1"/>
</dbReference>
<dbReference type="InterPro" id="IPR001487">
    <property type="entry name" value="Bromodomain"/>
</dbReference>
<keyword evidence="2 4" id="KW-0103">Bromodomain</keyword>
<gene>
    <name evidence="7" type="ORF">FVE85_0863</name>
</gene>
<keyword evidence="3" id="KW-0539">Nucleus</keyword>
<evidence type="ECO:0000256" key="4">
    <source>
        <dbReference type="PROSITE-ProRule" id="PRU00035"/>
    </source>
</evidence>
<dbReference type="InterPro" id="IPR050935">
    <property type="entry name" value="Bromo_chromatin_reader"/>
</dbReference>
<dbReference type="PROSITE" id="PS50014">
    <property type="entry name" value="BROMODOMAIN_2"/>
    <property type="match status" value="1"/>
</dbReference>
<sequence length="617" mass="66940">MNANLNSARSLPAQRLLPSACYYSQTRIPLRRHHHFCLRVKPKNITHLPNESECWPHERRDWRNMASASKSLSRRASTGPGSYGAQSSEAYVNGTLVEEKDIRDELSVSTDESGVPTRELVEFRVLKDGHQVPIDALDDASVEDKAQLRIMAVGTAVNGTRYCHALVGPLLEWCIEYGLNPALYVRTELAWYKLGAAAKDYTKTYTLTRRRFEICARAFILATSMDPREASYANFLSLLSHPYMDMKGYTERDILKEASFILDQAGSLDDPSLLTSGFCTELAAITQRGGDAVALPGADLSAKGSFVPANAVSHNVSSQVSGTRNAGVIDEQDTKACAKLLASLEHSKNAWPFLQPVDPSLRDYFLVVQHPMDLATVRSKLDTGQYADVAAFAADVQLIWSNCKLYNADGSELFKMAVAMEKKFAGLLRSAGHAPSKSDLARVHSKTGDESVYELAPPMVDSGGKPPTGKLARRTSSGGSPGVHTGHPKVDDDKEPQKSQQTTGITIKVHDSSAPAAKRAKREDRASEPLAAEPCARRTCPNFANDPSKYCGETCGIAVASQRLELIFKAVGKEQAPAYIWQILAKKEMKPKPTPGAPEPGPNASAPAATAGADTVP</sequence>
<reference evidence="8" key="1">
    <citation type="journal article" date="2019" name="Nat. Commun.">
        <title>Expansion of phycobilisome linker gene families in mesophilic red algae.</title>
        <authorList>
            <person name="Lee J."/>
            <person name="Kim D."/>
            <person name="Bhattacharya D."/>
            <person name="Yoon H.S."/>
        </authorList>
    </citation>
    <scope>NUCLEOTIDE SEQUENCE [LARGE SCALE GENOMIC DNA]</scope>
    <source>
        <strain evidence="8">CCMP 1328</strain>
    </source>
</reference>
<feature type="region of interest" description="Disordered" evidence="5">
    <location>
        <begin position="590"/>
        <end position="617"/>
    </location>
</feature>
<evidence type="ECO:0000259" key="6">
    <source>
        <dbReference type="PROSITE" id="PS50014"/>
    </source>
</evidence>
<feature type="compositionally biased region" description="Basic and acidic residues" evidence="5">
    <location>
        <begin position="488"/>
        <end position="497"/>
    </location>
</feature>
<evidence type="ECO:0000256" key="5">
    <source>
        <dbReference type="SAM" id="MobiDB-lite"/>
    </source>
</evidence>
<comment type="caution">
    <text evidence="7">The sequence shown here is derived from an EMBL/GenBank/DDBJ whole genome shotgun (WGS) entry which is preliminary data.</text>
</comment>
<dbReference type="EMBL" id="VRMN01000002">
    <property type="protein sequence ID" value="KAA8497134.1"/>
    <property type="molecule type" value="Genomic_DNA"/>
</dbReference>
<dbReference type="AlphaFoldDB" id="A0A5J4Z2H8"/>
<dbReference type="Pfam" id="PF12047">
    <property type="entry name" value="DNMT1-RFD"/>
    <property type="match status" value="1"/>
</dbReference>
<dbReference type="OrthoDB" id="2798at2759"/>
<dbReference type="PANTHER" id="PTHR22880">
    <property type="entry name" value="FALZ-RELATED BROMODOMAIN-CONTAINING PROTEINS"/>
    <property type="match status" value="1"/>
</dbReference>
<feature type="compositionally biased region" description="Low complexity" evidence="5">
    <location>
        <begin position="66"/>
        <end position="77"/>
    </location>
</feature>
<feature type="region of interest" description="Disordered" evidence="5">
    <location>
        <begin position="66"/>
        <end position="87"/>
    </location>
</feature>
<evidence type="ECO:0000313" key="8">
    <source>
        <dbReference type="Proteomes" id="UP000324585"/>
    </source>
</evidence>
<evidence type="ECO:0000256" key="1">
    <source>
        <dbReference type="ARBA" id="ARBA00004123"/>
    </source>
</evidence>
<feature type="region of interest" description="Disordered" evidence="5">
    <location>
        <begin position="435"/>
        <end position="530"/>
    </location>
</feature>
<dbReference type="Gene3D" id="1.20.920.10">
    <property type="entry name" value="Bromodomain-like"/>
    <property type="match status" value="1"/>
</dbReference>
<evidence type="ECO:0000256" key="3">
    <source>
        <dbReference type="ARBA" id="ARBA00023242"/>
    </source>
</evidence>
<feature type="domain" description="Bromo" evidence="6">
    <location>
        <begin position="345"/>
        <end position="414"/>
    </location>
</feature>
<feature type="compositionally biased region" description="Basic and acidic residues" evidence="5">
    <location>
        <begin position="439"/>
        <end position="449"/>
    </location>
</feature>
<dbReference type="GO" id="GO:0005634">
    <property type="term" value="C:nucleus"/>
    <property type="evidence" value="ECO:0007669"/>
    <property type="project" value="UniProtKB-SubCell"/>
</dbReference>
<dbReference type="InterPro" id="IPR018359">
    <property type="entry name" value="Bromodomain_CS"/>
</dbReference>
<dbReference type="PROSITE" id="PS00633">
    <property type="entry name" value="BROMODOMAIN_1"/>
    <property type="match status" value="1"/>
</dbReference>
<protein>
    <submittedName>
        <fullName evidence="7">Transcription factor GTE10</fullName>
    </submittedName>
</protein>
<evidence type="ECO:0000256" key="2">
    <source>
        <dbReference type="ARBA" id="ARBA00023117"/>
    </source>
</evidence>
<dbReference type="PRINTS" id="PR00503">
    <property type="entry name" value="BROMODOMAIN"/>
</dbReference>
<accession>A0A5J4Z2H8</accession>
<dbReference type="SMART" id="SM00297">
    <property type="entry name" value="BROMO"/>
    <property type="match status" value="1"/>
</dbReference>